<proteinExistence type="predicted"/>
<evidence type="ECO:0000313" key="2">
    <source>
        <dbReference type="Proteomes" id="UP000242141"/>
    </source>
</evidence>
<dbReference type="Proteomes" id="UP000242141">
    <property type="component" value="Unassembled WGS sequence"/>
</dbReference>
<name>A0A0G7ZMW3_9MOLU</name>
<gene>
    <name evidence="1" type="ORF">HEPPS_01630</name>
</gene>
<organism evidence="1 2">
    <name type="scientific">Candidatus Hepatoplasma crinochetorum</name>
    <dbReference type="NCBI Taxonomy" id="295596"/>
    <lineage>
        <taxon>Bacteria</taxon>
        <taxon>Bacillati</taxon>
        <taxon>Mycoplasmatota</taxon>
        <taxon>Mollicutes</taxon>
        <taxon>Candidatus Hepatoplasmataceae</taxon>
        <taxon>Candidatus Hepatoplasma</taxon>
    </lineage>
</organism>
<protein>
    <submittedName>
        <fullName evidence="1">Uncharacterized protein</fullName>
    </submittedName>
</protein>
<sequence>MLIAFIFALFLSWIIYFFTTENDTNPNSEFLNQTNSYIYLEDDYKNPHEYLVVDYKDNNDILVEKTAESQNSFHPYYRDDKIEFTWFDRNGDSEVYFYNSEDNNINVNDNYNAIYEEQNSSINHEYIYKEDFNDNYYFIIDNLNGWGGSDSSNNGGLGDQSIQEVSIIKQSTNEQKIINIAELLNYQDDDWYYIDQNNDYYRTIMSSNDLFHFNSIDYYQQNIYVNSRTLGTFMSIKVLDDNGNILSNPSINWIYSGNYDTYYYLYPSDVDGDYSIIYDQNRDKYIANPDYDAQETYDYHAQNGGLQDKFINWEINGNYYASNDLESLRNIQNQEKDQLFMVEHCVKILNSYIEELGPENFFSDPNDYDPNDLYFSMFDNHAERGNTNLELQESLNKEEWYSHDLNSYMKILEVNPNNTISKTNLAPMTGRVLLNHQTRQKSPTISSLMFFNENNHNYVAVDQGNGQSDFADSPSFTIYQFDKIDTKIEDFTSYQIVFNYNDFDSKMIYRSYPIWKELNDNIFVSWNG</sequence>
<dbReference type="EMBL" id="CWGI01000001">
    <property type="protein sequence ID" value="CRX36963.1"/>
    <property type="molecule type" value="Genomic_DNA"/>
</dbReference>
<evidence type="ECO:0000313" key="1">
    <source>
        <dbReference type="EMBL" id="CRX36963.1"/>
    </source>
</evidence>
<reference evidence="2" key="1">
    <citation type="submission" date="2015-05" db="EMBL/GenBank/DDBJ databases">
        <authorList>
            <person name="Collingro A."/>
        </authorList>
    </citation>
    <scope>NUCLEOTIDE SEQUENCE [LARGE SCALE GENOMIC DNA]</scope>
    <source>
        <strain evidence="2">Ps</strain>
    </source>
</reference>
<dbReference type="AlphaFoldDB" id="A0A0G7ZMW3"/>
<accession>A0A0G7ZMW3</accession>
<keyword evidence="2" id="KW-1185">Reference proteome</keyword>